<comment type="caution">
    <text evidence="4">The sequence shown here is derived from an EMBL/GenBank/DDBJ whole genome shotgun (WGS) entry which is preliminary data.</text>
</comment>
<accession>A0A4R6WAK9</accession>
<dbReference type="AlphaFoldDB" id="A0A4R6WAK9"/>
<keyword evidence="1" id="KW-0732">Signal</keyword>
<dbReference type="InterPro" id="IPR032740">
    <property type="entry name" value="GxDLY"/>
</dbReference>
<feature type="chain" id="PRO_5020910658" evidence="1">
    <location>
        <begin position="24"/>
        <end position="366"/>
    </location>
</feature>
<reference evidence="4 5" key="1">
    <citation type="submission" date="2019-03" db="EMBL/GenBank/DDBJ databases">
        <title>Genomic Encyclopedia of Archaeal and Bacterial Type Strains, Phase II (KMG-II): from individual species to whole genera.</title>
        <authorList>
            <person name="Goeker M."/>
        </authorList>
    </citation>
    <scope>NUCLEOTIDE SEQUENCE [LARGE SCALE GENOMIC DNA]</scope>
    <source>
        <strain evidence="4 5">DSM 28353</strain>
    </source>
</reference>
<feature type="domain" description="SGNH hydrolase-type esterase" evidence="2">
    <location>
        <begin position="180"/>
        <end position="362"/>
    </location>
</feature>
<dbReference type="Pfam" id="PF14606">
    <property type="entry name" value="Lipase_GDSL_3"/>
    <property type="match status" value="1"/>
</dbReference>
<dbReference type="Proteomes" id="UP000295292">
    <property type="component" value="Unassembled WGS sequence"/>
</dbReference>
<evidence type="ECO:0000313" key="5">
    <source>
        <dbReference type="Proteomes" id="UP000295292"/>
    </source>
</evidence>
<dbReference type="GO" id="GO:0016788">
    <property type="term" value="F:hydrolase activity, acting on ester bonds"/>
    <property type="evidence" value="ECO:0007669"/>
    <property type="project" value="UniProtKB-ARBA"/>
</dbReference>
<dbReference type="InterPro" id="IPR036514">
    <property type="entry name" value="SGNH_hydro_sf"/>
</dbReference>
<feature type="domain" description="SGNH hydrolase-type esterase N-terminal" evidence="3">
    <location>
        <begin position="37"/>
        <end position="168"/>
    </location>
</feature>
<gene>
    <name evidence="4" type="ORF">CLV99_3013</name>
</gene>
<protein>
    <submittedName>
        <fullName evidence="4">SGNH-like hydrolase/esterase family protein</fullName>
    </submittedName>
</protein>
<organism evidence="4 5">
    <name type="scientific">Sphingobacterium yanglingense</name>
    <dbReference type="NCBI Taxonomy" id="1437280"/>
    <lineage>
        <taxon>Bacteria</taxon>
        <taxon>Pseudomonadati</taxon>
        <taxon>Bacteroidota</taxon>
        <taxon>Sphingobacteriia</taxon>
        <taxon>Sphingobacteriales</taxon>
        <taxon>Sphingobacteriaceae</taxon>
        <taxon>Sphingobacterium</taxon>
    </lineage>
</organism>
<dbReference type="InterPro" id="IPR013830">
    <property type="entry name" value="SGNH_hydro"/>
</dbReference>
<dbReference type="SUPFAM" id="SSF52266">
    <property type="entry name" value="SGNH hydrolase"/>
    <property type="match status" value="1"/>
</dbReference>
<evidence type="ECO:0000256" key="1">
    <source>
        <dbReference type="SAM" id="SignalP"/>
    </source>
</evidence>
<keyword evidence="5" id="KW-1185">Reference proteome</keyword>
<evidence type="ECO:0000259" key="3">
    <source>
        <dbReference type="Pfam" id="PF14607"/>
    </source>
</evidence>
<sequence length="366" mass="40800">MTGWRAVIVCAFLCSVCSLSVFGQSERTFYPVGAEVLQGRSKEMRNEISIGRLPSRLQGQVRDAVWNLGQNAAGIYVDFRTDADTIVVRYAVSGGLNMPHMPTTGVSGVDLYLKEANTWRWAYGSYQFKDTIQYTFSNIGNNKTGVYRLYLPLYNTVKWLEIGVDKSQWFSFVDNKEKKAPIVVYGTSIAQGACVSRPGMAWTNILGRSLNNEVINLAFSGNGRLEQPVLDLIAQEDAAAYVLDCLPNLAVGPQRNEKQLDSLIVGAIKTIRVKHPQKPIVLTGHSSAFTPGFMNKATLAEYEKSTEVGKATFDRLIKEGNKNLYWLDSREIALDVNSTVDYAHPNDYGMNKIAQSYIRLLQKILK</sequence>
<dbReference type="Gene3D" id="3.40.50.1110">
    <property type="entry name" value="SGNH hydrolase"/>
    <property type="match status" value="1"/>
</dbReference>
<proteinExistence type="predicted"/>
<dbReference type="Gene3D" id="2.60.120.260">
    <property type="entry name" value="Galactose-binding domain-like"/>
    <property type="match status" value="1"/>
</dbReference>
<evidence type="ECO:0000313" key="4">
    <source>
        <dbReference type="EMBL" id="TDQ76425.1"/>
    </source>
</evidence>
<name>A0A4R6WAK9_9SPHI</name>
<feature type="signal peptide" evidence="1">
    <location>
        <begin position="1"/>
        <end position="23"/>
    </location>
</feature>
<dbReference type="Pfam" id="PF14607">
    <property type="entry name" value="GxDLY"/>
    <property type="match status" value="1"/>
</dbReference>
<evidence type="ECO:0000259" key="2">
    <source>
        <dbReference type="Pfam" id="PF14606"/>
    </source>
</evidence>
<dbReference type="EMBL" id="SNYV01000015">
    <property type="protein sequence ID" value="TDQ76425.1"/>
    <property type="molecule type" value="Genomic_DNA"/>
</dbReference>
<keyword evidence="4" id="KW-0378">Hydrolase</keyword>